<feature type="signal peptide" evidence="2">
    <location>
        <begin position="1"/>
        <end position="20"/>
    </location>
</feature>
<dbReference type="RefSeq" id="WP_173301704.1">
    <property type="nucleotide sequence ID" value="NZ_JABRWQ010000005.1"/>
</dbReference>
<sequence>MKIIKLLSIFVFFINFNLNAQFGSPIIIDDSFSINKRNIVTFDVDNDGKKDIILSSFSNNIVWYKNLGTSFSASQSITSTFTTPYHLDFGDVNGDGYIDLLATNNNDNNSSVSVFINNNGGLTWSEIVLNSNLPLGAFKSFLIDVENDGDLDIVTNSDTKITMCKNDGAGVFTAPILIESATEYYSMTVADFNGNGFKDLILNTGTFGMELFTNNTSGSFNSPTVLINDGIRLFLSSFDIDNDGDIDVISGNPLANQGIDFFNNNLNTFNKIFTVSQINNVDVPLSQFHHSKLNTDAFYDILYIDNNDANLYWKANNQSGVFGNSILIDDSFVYKIVYSDDLDNDGDNDIIWLGLNSTTNLFNLGYITNESPLSVETYNNENEINIYPNPTSNSISVNTDVIEITIFNTVGQIITSANQNTVDVSNLEAGMYFMQIQSKKNLYKTIKFYKI</sequence>
<name>A0ABX2E7G7_9FLAO</name>
<feature type="domain" description="Secretion system C-terminal sorting" evidence="3">
    <location>
        <begin position="386"/>
        <end position="443"/>
    </location>
</feature>
<evidence type="ECO:0000313" key="5">
    <source>
        <dbReference type="Proteomes" id="UP000805085"/>
    </source>
</evidence>
<dbReference type="InterPro" id="IPR026444">
    <property type="entry name" value="Secre_tail"/>
</dbReference>
<reference evidence="4 5" key="1">
    <citation type="journal article" date="2015" name="Int. J. Syst. Evol. Microbiol.">
        <title>Winogradskyella litoriviva sp. nov., isolated from coastal seawater.</title>
        <authorList>
            <person name="Nedashkovskaya O.I."/>
            <person name="Kukhlevskiy A.D."/>
            <person name="Zhukova N.V."/>
            <person name="Kim S.J."/>
            <person name="Rhee S.K."/>
            <person name="Mikhailov V.V."/>
        </authorList>
    </citation>
    <scope>NUCLEOTIDE SEQUENCE [LARGE SCALE GENOMIC DNA]</scope>
    <source>
        <strain evidence="4 5">KMM6491</strain>
    </source>
</reference>
<gene>
    <name evidence="4" type="ORF">HNV10_12405</name>
</gene>
<dbReference type="NCBIfam" id="TIGR04183">
    <property type="entry name" value="Por_Secre_tail"/>
    <property type="match status" value="1"/>
</dbReference>
<dbReference type="Pfam" id="PF18962">
    <property type="entry name" value="Por_Secre_tail"/>
    <property type="match status" value="1"/>
</dbReference>
<organism evidence="4 5">
    <name type="scientific">Winogradskyella litoriviva</name>
    <dbReference type="NCBI Taxonomy" id="1220182"/>
    <lineage>
        <taxon>Bacteria</taxon>
        <taxon>Pseudomonadati</taxon>
        <taxon>Bacteroidota</taxon>
        <taxon>Flavobacteriia</taxon>
        <taxon>Flavobacteriales</taxon>
        <taxon>Flavobacteriaceae</taxon>
        <taxon>Winogradskyella</taxon>
    </lineage>
</organism>
<dbReference type="Proteomes" id="UP000805085">
    <property type="component" value="Unassembled WGS sequence"/>
</dbReference>
<dbReference type="EMBL" id="JABRWQ010000005">
    <property type="protein sequence ID" value="NRD24053.1"/>
    <property type="molecule type" value="Genomic_DNA"/>
</dbReference>
<dbReference type="InterPro" id="IPR013517">
    <property type="entry name" value="FG-GAP"/>
</dbReference>
<dbReference type="Pfam" id="PF13517">
    <property type="entry name" value="FG-GAP_3"/>
    <property type="match status" value="2"/>
</dbReference>
<feature type="chain" id="PRO_5045932661" evidence="2">
    <location>
        <begin position="21"/>
        <end position="451"/>
    </location>
</feature>
<dbReference type="InterPro" id="IPR028994">
    <property type="entry name" value="Integrin_alpha_N"/>
</dbReference>
<evidence type="ECO:0000259" key="3">
    <source>
        <dbReference type="Pfam" id="PF18962"/>
    </source>
</evidence>
<dbReference type="SUPFAM" id="SSF69318">
    <property type="entry name" value="Integrin alpha N-terminal domain"/>
    <property type="match status" value="2"/>
</dbReference>
<evidence type="ECO:0000313" key="4">
    <source>
        <dbReference type="EMBL" id="NRD24053.1"/>
    </source>
</evidence>
<dbReference type="PANTHER" id="PTHR44103">
    <property type="entry name" value="PROPROTEIN CONVERTASE P"/>
    <property type="match status" value="1"/>
</dbReference>
<proteinExistence type="predicted"/>
<dbReference type="Gene3D" id="2.130.10.130">
    <property type="entry name" value="Integrin alpha, N-terminal"/>
    <property type="match status" value="1"/>
</dbReference>
<protein>
    <submittedName>
        <fullName evidence="4">T9SS type A sorting domain-containing protein</fullName>
    </submittedName>
</protein>
<keyword evidence="5" id="KW-1185">Reference proteome</keyword>
<dbReference type="PANTHER" id="PTHR44103:SF1">
    <property type="entry name" value="PROPROTEIN CONVERTASE P"/>
    <property type="match status" value="1"/>
</dbReference>
<evidence type="ECO:0000256" key="1">
    <source>
        <dbReference type="ARBA" id="ARBA00022729"/>
    </source>
</evidence>
<evidence type="ECO:0000256" key="2">
    <source>
        <dbReference type="SAM" id="SignalP"/>
    </source>
</evidence>
<accession>A0ABX2E7G7</accession>
<comment type="caution">
    <text evidence="4">The sequence shown here is derived from an EMBL/GenBank/DDBJ whole genome shotgun (WGS) entry which is preliminary data.</text>
</comment>
<keyword evidence="1 2" id="KW-0732">Signal</keyword>